<gene>
    <name evidence="2" type="ORF">SAMN02745225_01604</name>
</gene>
<protein>
    <submittedName>
        <fullName evidence="2">Uncharacterized protein</fullName>
    </submittedName>
</protein>
<dbReference type="AlphaFoldDB" id="A0A1M4W9N7"/>
<organism evidence="2 3">
    <name type="scientific">Ferrithrix thermotolerans DSM 19514</name>
    <dbReference type="NCBI Taxonomy" id="1121881"/>
    <lineage>
        <taxon>Bacteria</taxon>
        <taxon>Bacillati</taxon>
        <taxon>Actinomycetota</taxon>
        <taxon>Acidimicrobiia</taxon>
        <taxon>Acidimicrobiales</taxon>
        <taxon>Acidimicrobiaceae</taxon>
        <taxon>Ferrithrix</taxon>
    </lineage>
</organism>
<evidence type="ECO:0000256" key="1">
    <source>
        <dbReference type="SAM" id="Coils"/>
    </source>
</evidence>
<keyword evidence="1" id="KW-0175">Coiled coil</keyword>
<dbReference type="Proteomes" id="UP000184295">
    <property type="component" value="Unassembled WGS sequence"/>
</dbReference>
<sequence>MSKGKRGEKVLLMLASLEAEEAKIALANAVSTEYQALSSLEDAESKVVATKDLALQFGSSYGVSLHLDMLYSYEDHLGRMYESAVQRCLEAQVLYKEKAQAEQSLRRVLQRRTNLERRRIERKEMNSMIETFQAISETKELTHDLD</sequence>
<evidence type="ECO:0000313" key="2">
    <source>
        <dbReference type="EMBL" id="SHE77954.1"/>
    </source>
</evidence>
<accession>A0A1M4W9N7</accession>
<keyword evidence="3" id="KW-1185">Reference proteome</keyword>
<feature type="coiled-coil region" evidence="1">
    <location>
        <begin position="91"/>
        <end position="118"/>
    </location>
</feature>
<evidence type="ECO:0000313" key="3">
    <source>
        <dbReference type="Proteomes" id="UP000184295"/>
    </source>
</evidence>
<proteinExistence type="predicted"/>
<reference evidence="3" key="1">
    <citation type="submission" date="2016-11" db="EMBL/GenBank/DDBJ databases">
        <authorList>
            <person name="Varghese N."/>
            <person name="Submissions S."/>
        </authorList>
    </citation>
    <scope>NUCLEOTIDE SEQUENCE [LARGE SCALE GENOMIC DNA]</scope>
    <source>
        <strain evidence="3">DSM 19514</strain>
    </source>
</reference>
<dbReference type="STRING" id="1121881.SAMN02745225_01604"/>
<name>A0A1M4W9N7_9ACTN</name>
<dbReference type="RefSeq" id="WP_143146463.1">
    <property type="nucleotide sequence ID" value="NZ_FQUL01000023.1"/>
</dbReference>
<dbReference type="EMBL" id="FQUL01000023">
    <property type="protein sequence ID" value="SHE77954.1"/>
    <property type="molecule type" value="Genomic_DNA"/>
</dbReference>